<evidence type="ECO:0000256" key="7">
    <source>
        <dbReference type="ARBA" id="ARBA00022807"/>
    </source>
</evidence>
<keyword evidence="4 11" id="KW-0963">Cytoplasm</keyword>
<dbReference type="InterPro" id="IPR005078">
    <property type="entry name" value="Peptidase_C54"/>
</dbReference>
<dbReference type="AlphaFoldDB" id="A0AAD1WJZ7"/>
<dbReference type="GO" id="GO:0016485">
    <property type="term" value="P:protein processing"/>
    <property type="evidence" value="ECO:0007669"/>
    <property type="project" value="TreeGrafter"/>
</dbReference>
<keyword evidence="3" id="KW-0813">Transport</keyword>
<comment type="function">
    <text evidence="11">Cysteine protease that plays a key role in autophagy by mediating both proteolytic activation and delipidation of ATG8 family proteins.</text>
</comment>
<dbReference type="GO" id="GO:0019786">
    <property type="term" value="F:protein-phosphatidylethanolamide deconjugating activity"/>
    <property type="evidence" value="ECO:0007669"/>
    <property type="project" value="InterPro"/>
</dbReference>
<reference evidence="13" key="1">
    <citation type="submission" date="2022-03" db="EMBL/GenBank/DDBJ databases">
        <authorList>
            <person name="Alioto T."/>
            <person name="Alioto T."/>
            <person name="Gomez Garrido J."/>
        </authorList>
    </citation>
    <scope>NUCLEOTIDE SEQUENCE</scope>
</reference>
<dbReference type="InterPro" id="IPR046792">
    <property type="entry name" value="Peptidase_C54_cat"/>
</dbReference>
<keyword evidence="5 11" id="KW-0645">Protease</keyword>
<dbReference type="PANTHER" id="PTHR22624">
    <property type="entry name" value="CYSTEINE PROTEASE ATG4"/>
    <property type="match status" value="1"/>
</dbReference>
<dbReference type="Pfam" id="PF03416">
    <property type="entry name" value="Peptidase_C54"/>
    <property type="match status" value="1"/>
</dbReference>
<sequence length="453" mass="51524">MAKMEASGSDDVEKLKSKFLSAWNNMKYSWVLKTKTYFRRNSPVFLLGKCYHFKGEESSESSPEGSDSGSINSDDNWGNVEEFRKDFISRIWLTYRQEFPPLEESVWTTDCGWGCTLRTGQMLLAQGLLLHFLGRDWIWPNSVDFVNADPFSLFSNTSQRLAAPFETSLPETRDTISSCKPLTNKNVNVDTTEFYHRKIVSWFADCPAAYFGIHKLVQLGKNSGKVAGDWYGPAVVSHLLRKAIEESPDPELKGISVYVAQDCTIYTGDVCDQLQGLDGDKAILILVPVRLGGERTNVQYFDFVKGILSLECSVGIIGGKPKQSYYFVGFQDDSLIYMDPHYCQSFVDVSITDFPLESFHCPSPKKMSFKKMDPSCTIGFYCRNTKDFEKVTEELAKVLKSATRPNYPLFTFVNGRARDFDLVCSPVYEQNDLFTDDENKRLKRFSTEEFVLL</sequence>
<evidence type="ECO:0000256" key="4">
    <source>
        <dbReference type="ARBA" id="ARBA00022490"/>
    </source>
</evidence>
<evidence type="ECO:0000259" key="12">
    <source>
        <dbReference type="Pfam" id="PF03416"/>
    </source>
</evidence>
<dbReference type="GO" id="GO:0000045">
    <property type="term" value="P:autophagosome assembly"/>
    <property type="evidence" value="ECO:0007669"/>
    <property type="project" value="TreeGrafter"/>
</dbReference>
<keyword evidence="14" id="KW-1185">Reference proteome</keyword>
<keyword evidence="9 11" id="KW-0072">Autophagy</keyword>
<dbReference type="GO" id="GO:0035973">
    <property type="term" value="P:aggrephagy"/>
    <property type="evidence" value="ECO:0007669"/>
    <property type="project" value="TreeGrafter"/>
</dbReference>
<dbReference type="PANTHER" id="PTHR22624:SF38">
    <property type="entry name" value="CYSTEINE PROTEASE ATG4C"/>
    <property type="match status" value="1"/>
</dbReference>
<evidence type="ECO:0000256" key="9">
    <source>
        <dbReference type="ARBA" id="ARBA00023006"/>
    </source>
</evidence>
<dbReference type="GO" id="GO:0015031">
    <property type="term" value="P:protein transport"/>
    <property type="evidence" value="ECO:0007669"/>
    <property type="project" value="UniProtKB-KW"/>
</dbReference>
<dbReference type="GO" id="GO:0034727">
    <property type="term" value="P:piecemeal microautophagy of the nucleus"/>
    <property type="evidence" value="ECO:0007669"/>
    <property type="project" value="TreeGrafter"/>
</dbReference>
<evidence type="ECO:0000256" key="8">
    <source>
        <dbReference type="ARBA" id="ARBA00022927"/>
    </source>
</evidence>
<keyword evidence="7" id="KW-0788">Thiol protease</keyword>
<dbReference type="EMBL" id="OW240919">
    <property type="protein sequence ID" value="CAH2310889.1"/>
    <property type="molecule type" value="Genomic_DNA"/>
</dbReference>
<evidence type="ECO:0000313" key="14">
    <source>
        <dbReference type="Proteomes" id="UP001295444"/>
    </source>
</evidence>
<comment type="similarity">
    <text evidence="2 11">Belongs to the peptidase C54 family.</text>
</comment>
<dbReference type="EC" id="3.4.22.-" evidence="11"/>
<dbReference type="Proteomes" id="UP001295444">
    <property type="component" value="Chromosome 08"/>
</dbReference>
<comment type="subcellular location">
    <subcellularLocation>
        <location evidence="1 11">Cytoplasm</location>
    </subcellularLocation>
</comment>
<dbReference type="GO" id="GO:0000423">
    <property type="term" value="P:mitophagy"/>
    <property type="evidence" value="ECO:0007669"/>
    <property type="project" value="TreeGrafter"/>
</dbReference>
<evidence type="ECO:0000256" key="5">
    <source>
        <dbReference type="ARBA" id="ARBA00022670"/>
    </source>
</evidence>
<name>A0AAD1WJZ7_PELCU</name>
<evidence type="ECO:0000256" key="6">
    <source>
        <dbReference type="ARBA" id="ARBA00022801"/>
    </source>
</evidence>
<feature type="domain" description="Peptidase C54 catalytic" evidence="12">
    <location>
        <begin position="81"/>
        <end position="393"/>
    </location>
</feature>
<evidence type="ECO:0000256" key="11">
    <source>
        <dbReference type="RuleBase" id="RU363115"/>
    </source>
</evidence>
<evidence type="ECO:0000256" key="10">
    <source>
        <dbReference type="ARBA" id="ARBA00029362"/>
    </source>
</evidence>
<keyword evidence="8 11" id="KW-0653">Protein transport</keyword>
<protein>
    <recommendedName>
        <fullName evidence="11">Cysteine protease</fullName>
        <ecNumber evidence="11">3.4.22.-</ecNumber>
    </recommendedName>
</protein>
<evidence type="ECO:0000313" key="13">
    <source>
        <dbReference type="EMBL" id="CAH2310889.1"/>
    </source>
</evidence>
<accession>A0AAD1WJZ7</accession>
<comment type="catalytic activity">
    <reaction evidence="10">
        <text>[protein]-C-terminal L-amino acid-glycyl-phosphatidylethanolamide + H2O = [protein]-C-terminal L-amino acid-glycine + a 1,2-diacyl-sn-glycero-3-phosphoethanolamine</text>
        <dbReference type="Rhea" id="RHEA:67548"/>
        <dbReference type="Rhea" id="RHEA-COMP:17323"/>
        <dbReference type="Rhea" id="RHEA-COMP:17324"/>
        <dbReference type="ChEBI" id="CHEBI:15377"/>
        <dbReference type="ChEBI" id="CHEBI:64612"/>
        <dbReference type="ChEBI" id="CHEBI:172940"/>
        <dbReference type="ChEBI" id="CHEBI:172941"/>
    </reaction>
    <physiologicalReaction direction="left-to-right" evidence="10">
        <dbReference type="Rhea" id="RHEA:67549"/>
    </physiologicalReaction>
</comment>
<evidence type="ECO:0000256" key="2">
    <source>
        <dbReference type="ARBA" id="ARBA00010958"/>
    </source>
</evidence>
<dbReference type="SUPFAM" id="SSF54001">
    <property type="entry name" value="Cysteine proteinases"/>
    <property type="match status" value="1"/>
</dbReference>
<evidence type="ECO:0000256" key="3">
    <source>
        <dbReference type="ARBA" id="ARBA00022448"/>
    </source>
</evidence>
<gene>
    <name evidence="13" type="ORF">PECUL_23A038896</name>
</gene>
<dbReference type="InterPro" id="IPR038765">
    <property type="entry name" value="Papain-like_cys_pep_sf"/>
</dbReference>
<dbReference type="GO" id="GO:0004197">
    <property type="term" value="F:cysteine-type endopeptidase activity"/>
    <property type="evidence" value="ECO:0007669"/>
    <property type="project" value="TreeGrafter"/>
</dbReference>
<dbReference type="GO" id="GO:0005737">
    <property type="term" value="C:cytoplasm"/>
    <property type="evidence" value="ECO:0007669"/>
    <property type="project" value="UniProtKB-SubCell"/>
</dbReference>
<proteinExistence type="inferred from homology"/>
<organism evidence="13 14">
    <name type="scientific">Pelobates cultripes</name>
    <name type="common">Western spadefoot toad</name>
    <dbReference type="NCBI Taxonomy" id="61616"/>
    <lineage>
        <taxon>Eukaryota</taxon>
        <taxon>Metazoa</taxon>
        <taxon>Chordata</taxon>
        <taxon>Craniata</taxon>
        <taxon>Vertebrata</taxon>
        <taxon>Euteleostomi</taxon>
        <taxon>Amphibia</taxon>
        <taxon>Batrachia</taxon>
        <taxon>Anura</taxon>
        <taxon>Pelobatoidea</taxon>
        <taxon>Pelobatidae</taxon>
        <taxon>Pelobates</taxon>
    </lineage>
</organism>
<keyword evidence="6 11" id="KW-0378">Hydrolase</keyword>
<evidence type="ECO:0000256" key="1">
    <source>
        <dbReference type="ARBA" id="ARBA00004496"/>
    </source>
</evidence>